<dbReference type="Pfam" id="PF00172">
    <property type="entry name" value="Zn_clus"/>
    <property type="match status" value="1"/>
</dbReference>
<dbReference type="STRING" id="1149755.A0A2J6QYP3"/>
<feature type="region of interest" description="Disordered" evidence="2">
    <location>
        <begin position="1"/>
        <end position="22"/>
    </location>
</feature>
<dbReference type="PANTHER" id="PTHR37540:SF5">
    <property type="entry name" value="TRANSCRIPTION FACTOR DOMAIN-CONTAINING PROTEIN"/>
    <property type="match status" value="1"/>
</dbReference>
<dbReference type="Proteomes" id="UP000235786">
    <property type="component" value="Unassembled WGS sequence"/>
</dbReference>
<dbReference type="SMART" id="SM00066">
    <property type="entry name" value="GAL4"/>
    <property type="match status" value="1"/>
</dbReference>
<dbReference type="InterPro" id="IPR036864">
    <property type="entry name" value="Zn2-C6_fun-type_DNA-bd_sf"/>
</dbReference>
<keyword evidence="5" id="KW-1185">Reference proteome</keyword>
<evidence type="ECO:0000256" key="1">
    <source>
        <dbReference type="ARBA" id="ARBA00023242"/>
    </source>
</evidence>
<dbReference type="OrthoDB" id="4158087at2759"/>
<dbReference type="EMBL" id="KZ613963">
    <property type="protein sequence ID" value="PMD31383.1"/>
    <property type="molecule type" value="Genomic_DNA"/>
</dbReference>
<dbReference type="CDD" id="cd00067">
    <property type="entry name" value="GAL4"/>
    <property type="match status" value="1"/>
</dbReference>
<dbReference type="PROSITE" id="PS50048">
    <property type="entry name" value="ZN2_CY6_FUNGAL_2"/>
    <property type="match status" value="1"/>
</dbReference>
<evidence type="ECO:0000256" key="2">
    <source>
        <dbReference type="SAM" id="MobiDB-lite"/>
    </source>
</evidence>
<proteinExistence type="predicted"/>
<dbReference type="Pfam" id="PF11951">
    <property type="entry name" value="Fungal_trans_2"/>
    <property type="match status" value="1"/>
</dbReference>
<evidence type="ECO:0000313" key="5">
    <source>
        <dbReference type="Proteomes" id="UP000235786"/>
    </source>
</evidence>
<organism evidence="4 5">
    <name type="scientific">Hyaloscypha variabilis (strain UAMH 11265 / GT02V1 / F)</name>
    <name type="common">Meliniomyces variabilis</name>
    <dbReference type="NCBI Taxonomy" id="1149755"/>
    <lineage>
        <taxon>Eukaryota</taxon>
        <taxon>Fungi</taxon>
        <taxon>Dikarya</taxon>
        <taxon>Ascomycota</taxon>
        <taxon>Pezizomycotina</taxon>
        <taxon>Leotiomycetes</taxon>
        <taxon>Helotiales</taxon>
        <taxon>Hyaloscyphaceae</taxon>
        <taxon>Hyaloscypha</taxon>
        <taxon>Hyaloscypha variabilis</taxon>
    </lineage>
</organism>
<feature type="domain" description="Zn(2)-C6 fungal-type" evidence="3">
    <location>
        <begin position="24"/>
        <end position="57"/>
    </location>
</feature>
<dbReference type="AlphaFoldDB" id="A0A2J6QYP3"/>
<dbReference type="PANTHER" id="PTHR37540">
    <property type="entry name" value="TRANSCRIPTION FACTOR (ACR-2), PUTATIVE-RELATED-RELATED"/>
    <property type="match status" value="1"/>
</dbReference>
<name>A0A2J6QYP3_HYAVF</name>
<feature type="region of interest" description="Disordered" evidence="2">
    <location>
        <begin position="68"/>
        <end position="101"/>
    </location>
</feature>
<dbReference type="SUPFAM" id="SSF57701">
    <property type="entry name" value="Zn2/Cys6 DNA-binding domain"/>
    <property type="match status" value="1"/>
</dbReference>
<evidence type="ECO:0000259" key="3">
    <source>
        <dbReference type="PROSITE" id="PS50048"/>
    </source>
</evidence>
<feature type="non-terminal residue" evidence="4">
    <location>
        <position position="1"/>
    </location>
</feature>
<accession>A0A2J6QYP3</accession>
<sequence>MFSVIVPENKEPATRRSHKKSKGGCKMCKERKLKCDEIKPTCSNCQRRFISSQPCDYSHLTSRASRATPPALIPRIAEGRPSESGYASDRTGTSLDNGENSPIILPTSLSAELLDPFRTHPETRVAGINVLLKHYLGTGLYQSFPWQPASDTNPTTAFFVPLVWRDEVLFHATLQFSAIRMDSEIVKSCGVNTTLLSAECIRLLRDRVENSEEGGGLKDETISAVATLAAVEHKKGNLRMLRMHMNGLSHMVSLRGGLNEIRLTSPMTANWVFWMFVVTSPHLPFPPLDSILPPFIPTDHNLTLPVPLSHFSDLGPQALTPPPLDFTALHLAEPIASIMTSVQHVSQLVPTHNAYPTAQTSSVVLARVCTLLSHLLSLPPISISEAREGGEEGKKGEIEALVTESARFAILVHVFAPWRGLPPDGTVAINCILHQLMTALKVVTCLDRKETNNVLVLWMFAVGGVASVGMPERNWFVSHLAEMVEDMGISSWEEWKDAVSRCIWHERLYVRGYEKLWGEIEKKGGEIGE</sequence>
<dbReference type="Gene3D" id="4.10.240.10">
    <property type="entry name" value="Zn(2)-C6 fungal-type DNA-binding domain"/>
    <property type="match status" value="1"/>
</dbReference>
<dbReference type="GO" id="GO:0000981">
    <property type="term" value="F:DNA-binding transcription factor activity, RNA polymerase II-specific"/>
    <property type="evidence" value="ECO:0007669"/>
    <property type="project" value="InterPro"/>
</dbReference>
<reference evidence="4 5" key="1">
    <citation type="submission" date="2016-04" db="EMBL/GenBank/DDBJ databases">
        <title>A degradative enzymes factory behind the ericoid mycorrhizal symbiosis.</title>
        <authorList>
            <consortium name="DOE Joint Genome Institute"/>
            <person name="Martino E."/>
            <person name="Morin E."/>
            <person name="Grelet G."/>
            <person name="Kuo A."/>
            <person name="Kohler A."/>
            <person name="Daghino S."/>
            <person name="Barry K."/>
            <person name="Choi C."/>
            <person name="Cichocki N."/>
            <person name="Clum A."/>
            <person name="Copeland A."/>
            <person name="Hainaut M."/>
            <person name="Haridas S."/>
            <person name="Labutti K."/>
            <person name="Lindquist E."/>
            <person name="Lipzen A."/>
            <person name="Khouja H.-R."/>
            <person name="Murat C."/>
            <person name="Ohm R."/>
            <person name="Olson A."/>
            <person name="Spatafora J."/>
            <person name="Veneault-Fourrey C."/>
            <person name="Henrissat B."/>
            <person name="Grigoriev I."/>
            <person name="Martin F."/>
            <person name="Perotto S."/>
        </authorList>
    </citation>
    <scope>NUCLEOTIDE SEQUENCE [LARGE SCALE GENOMIC DNA]</scope>
    <source>
        <strain evidence="4 5">F</strain>
    </source>
</reference>
<dbReference type="InterPro" id="IPR021858">
    <property type="entry name" value="Fun_TF"/>
</dbReference>
<keyword evidence="1" id="KW-0539">Nucleus</keyword>
<dbReference type="InterPro" id="IPR001138">
    <property type="entry name" value="Zn2Cys6_DnaBD"/>
</dbReference>
<evidence type="ECO:0000313" key="4">
    <source>
        <dbReference type="EMBL" id="PMD31383.1"/>
    </source>
</evidence>
<feature type="compositionally biased region" description="Polar residues" evidence="2">
    <location>
        <begin position="90"/>
        <end position="100"/>
    </location>
</feature>
<gene>
    <name evidence="4" type="ORF">L207DRAFT_641097</name>
</gene>
<protein>
    <recommendedName>
        <fullName evidence="3">Zn(2)-C6 fungal-type domain-containing protein</fullName>
    </recommendedName>
</protein>
<dbReference type="GO" id="GO:0008270">
    <property type="term" value="F:zinc ion binding"/>
    <property type="evidence" value="ECO:0007669"/>
    <property type="project" value="InterPro"/>
</dbReference>